<gene>
    <name evidence="1" type="ORF">PPACK8108_LOCUS13802</name>
</gene>
<proteinExistence type="predicted"/>
<keyword evidence="2" id="KW-1185">Reference proteome</keyword>
<organism evidence="1 2">
    <name type="scientific">Phakopsora pachyrhizi</name>
    <name type="common">Asian soybean rust disease fungus</name>
    <dbReference type="NCBI Taxonomy" id="170000"/>
    <lineage>
        <taxon>Eukaryota</taxon>
        <taxon>Fungi</taxon>
        <taxon>Dikarya</taxon>
        <taxon>Basidiomycota</taxon>
        <taxon>Pucciniomycotina</taxon>
        <taxon>Pucciniomycetes</taxon>
        <taxon>Pucciniales</taxon>
        <taxon>Phakopsoraceae</taxon>
        <taxon>Phakopsora</taxon>
    </lineage>
</organism>
<dbReference type="AlphaFoldDB" id="A0AAV0B671"/>
<dbReference type="Proteomes" id="UP001153365">
    <property type="component" value="Unassembled WGS sequence"/>
</dbReference>
<accession>A0AAV0B671</accession>
<sequence>MARSCARAFKLSLRLLVVGLFLSLLKVLIPFKLPFYLIYRDEDDTRRLIPLGKLSSKSDILNLKKELENQFLRGKNKWLKLNPLAQVNRAESEASENDNSREFLRDQPNFIELSNSSPPQIGPVPFRHPITVAYKVALEDVNAAIDWLIGQDPVISKADFRRRFSGIPGTGVRTDSERDQLQSWLDCVSAEGEWRWEPALNDSSSPTITIHKQGPEEARCDRAYYNAFEEQEMMKVGGDRSSSHEQWNARLSLKYRWHPSSRCDLLRPGQHTQITKLTRANLCHSLHHRKILIVGDNTQYKIHDLLLDWTSTRQLTCYGSLYCNSHKICQDELGKNWNGSRSDLEAGLLDRLIYSKIPPQPRMSYHQPTDPSLEHLNSSFSAKNQHSTILRFRRSDSLWGSSTSSHSRFDPTWIHPNTGIKDINNHWLADAKRSNLIILSRPPLPMPIPSYMTKSFRRPKELRSKHFGYLKHISRDDGWSIPAHELEKEGGGKRVTELLIKMAKRMVLEVWLPEVLYTLFQLRSSSSPIDQLIVWRGEWRSHPDCSLLSDSEQRLSSPVSGLKSDWDTLWAVRSRGDGPAPHLASPTLASIIFPSIPVHLNRSFEELDLLTQNQVIRSMETLKSPRIVFHDLEVIFQNMIMKRLAPKFGIPFLDLDNPTKIWRGGMIGGSVSFDKRKKKKVKKEFLNCFQYCFPSPGRSVEDSFLGGLLKILQ</sequence>
<evidence type="ECO:0000313" key="1">
    <source>
        <dbReference type="EMBL" id="CAH7681229.1"/>
    </source>
</evidence>
<comment type="caution">
    <text evidence="1">The sequence shown here is derived from an EMBL/GenBank/DDBJ whole genome shotgun (WGS) entry which is preliminary data.</text>
</comment>
<dbReference type="EMBL" id="CALTRL010003481">
    <property type="protein sequence ID" value="CAH7681229.1"/>
    <property type="molecule type" value="Genomic_DNA"/>
</dbReference>
<protein>
    <submittedName>
        <fullName evidence="1">Uncharacterized protein</fullName>
    </submittedName>
</protein>
<evidence type="ECO:0000313" key="2">
    <source>
        <dbReference type="Proteomes" id="UP001153365"/>
    </source>
</evidence>
<name>A0AAV0B671_PHAPC</name>
<reference evidence="1" key="1">
    <citation type="submission" date="2022-06" db="EMBL/GenBank/DDBJ databases">
        <authorList>
            <consortium name="SYNGENTA / RWTH Aachen University"/>
        </authorList>
    </citation>
    <scope>NUCLEOTIDE SEQUENCE</scope>
</reference>